<keyword evidence="9" id="KW-0762">Sugar transport</keyword>
<sequence>MFAILFSFFAIVPFLWMISTSLKSSGALLAVPIEWIPKEPTLQAYRKLFALDGMFRSIMNSVLVTSGSVLIALVSSSMAAFAFSKIQFKGSSMLFLLFLASMMIPSQVIFIPLYLIMNELHLTNTLFALIVPCAFKAFAIFMLRQQMMGIGNAYLDAAAIDGAGLWKSFVLIVLPMCKASLITLAIILGMDAWNDYLLPLVLMTDRDHFTLPIILNSLSGQFKTSFDLLMAGSLISMIPLLLVYAFSQRYFSTGLQVGGIKG</sequence>
<proteinExistence type="inferred from homology"/>
<keyword evidence="4 7" id="KW-0812">Transmembrane</keyword>
<dbReference type="Gene3D" id="1.10.3720.10">
    <property type="entry name" value="MetI-like"/>
    <property type="match status" value="1"/>
</dbReference>
<evidence type="ECO:0000256" key="1">
    <source>
        <dbReference type="ARBA" id="ARBA00004651"/>
    </source>
</evidence>
<dbReference type="KEGG" id="sgp:SpiGrapes_0972"/>
<gene>
    <name evidence="9" type="ordered locus">SpiGrapes_0972</name>
</gene>
<evidence type="ECO:0000256" key="6">
    <source>
        <dbReference type="ARBA" id="ARBA00023136"/>
    </source>
</evidence>
<dbReference type="GO" id="GO:0055085">
    <property type="term" value="P:transmembrane transport"/>
    <property type="evidence" value="ECO:0007669"/>
    <property type="project" value="InterPro"/>
</dbReference>
<comment type="subcellular location">
    <subcellularLocation>
        <location evidence="1 7">Cell membrane</location>
        <topology evidence="1 7">Multi-pass membrane protein</topology>
    </subcellularLocation>
</comment>
<dbReference type="SUPFAM" id="SSF161098">
    <property type="entry name" value="MetI-like"/>
    <property type="match status" value="1"/>
</dbReference>
<keyword evidence="6 7" id="KW-0472">Membrane</keyword>
<dbReference type="PANTHER" id="PTHR43744">
    <property type="entry name" value="ABC TRANSPORTER PERMEASE PROTEIN MG189-RELATED-RELATED"/>
    <property type="match status" value="1"/>
</dbReference>
<dbReference type="EMBL" id="CP003155">
    <property type="protein sequence ID" value="AEV28797.1"/>
    <property type="molecule type" value="Genomic_DNA"/>
</dbReference>
<protein>
    <submittedName>
        <fullName evidence="9">ABC-type sugar transport system, permease component</fullName>
    </submittedName>
</protein>
<dbReference type="PANTHER" id="PTHR43744:SF12">
    <property type="entry name" value="ABC TRANSPORTER PERMEASE PROTEIN MG189-RELATED"/>
    <property type="match status" value="1"/>
</dbReference>
<keyword evidence="10" id="KW-1185">Reference proteome</keyword>
<comment type="similarity">
    <text evidence="7">Belongs to the binding-protein-dependent transport system permease family.</text>
</comment>
<keyword evidence="2 7" id="KW-0813">Transport</keyword>
<dbReference type="Proteomes" id="UP000005632">
    <property type="component" value="Chromosome"/>
</dbReference>
<dbReference type="OrthoDB" id="9773467at2"/>
<dbReference type="PROSITE" id="PS50928">
    <property type="entry name" value="ABC_TM1"/>
    <property type="match status" value="1"/>
</dbReference>
<dbReference type="eggNOG" id="COG0395">
    <property type="taxonomic scope" value="Bacteria"/>
</dbReference>
<dbReference type="GO" id="GO:0005886">
    <property type="term" value="C:plasma membrane"/>
    <property type="evidence" value="ECO:0007669"/>
    <property type="project" value="UniProtKB-SubCell"/>
</dbReference>
<keyword evidence="3" id="KW-1003">Cell membrane</keyword>
<evidence type="ECO:0000256" key="4">
    <source>
        <dbReference type="ARBA" id="ARBA00022692"/>
    </source>
</evidence>
<feature type="domain" description="ABC transmembrane type-1" evidence="8">
    <location>
        <begin position="58"/>
        <end position="247"/>
    </location>
</feature>
<evidence type="ECO:0000256" key="7">
    <source>
        <dbReference type="RuleBase" id="RU363032"/>
    </source>
</evidence>
<dbReference type="RefSeq" id="WP_014269646.1">
    <property type="nucleotide sequence ID" value="NC_016633.1"/>
</dbReference>
<dbReference type="STRING" id="158190.SpiGrapes_0972"/>
<evidence type="ECO:0000256" key="5">
    <source>
        <dbReference type="ARBA" id="ARBA00022989"/>
    </source>
</evidence>
<dbReference type="AlphaFoldDB" id="G8QRE4"/>
<evidence type="ECO:0000259" key="8">
    <source>
        <dbReference type="PROSITE" id="PS50928"/>
    </source>
</evidence>
<dbReference type="CDD" id="cd06261">
    <property type="entry name" value="TM_PBP2"/>
    <property type="match status" value="1"/>
</dbReference>
<evidence type="ECO:0000256" key="3">
    <source>
        <dbReference type="ARBA" id="ARBA00022475"/>
    </source>
</evidence>
<feature type="transmembrane region" description="Helical" evidence="7">
    <location>
        <begin position="122"/>
        <end position="143"/>
    </location>
</feature>
<evidence type="ECO:0000256" key="2">
    <source>
        <dbReference type="ARBA" id="ARBA00022448"/>
    </source>
</evidence>
<feature type="transmembrane region" description="Helical" evidence="7">
    <location>
        <begin position="228"/>
        <end position="246"/>
    </location>
</feature>
<feature type="transmembrane region" description="Helical" evidence="7">
    <location>
        <begin position="94"/>
        <end position="116"/>
    </location>
</feature>
<evidence type="ECO:0000313" key="10">
    <source>
        <dbReference type="Proteomes" id="UP000005632"/>
    </source>
</evidence>
<evidence type="ECO:0000313" key="9">
    <source>
        <dbReference type="EMBL" id="AEV28797.1"/>
    </source>
</evidence>
<dbReference type="InterPro" id="IPR000515">
    <property type="entry name" value="MetI-like"/>
</dbReference>
<name>G8QRE4_SPHPG</name>
<feature type="transmembrane region" description="Helical" evidence="7">
    <location>
        <begin position="54"/>
        <end position="82"/>
    </location>
</feature>
<feature type="transmembrane region" description="Helical" evidence="7">
    <location>
        <begin position="164"/>
        <end position="190"/>
    </location>
</feature>
<dbReference type="HOGENOM" id="CLU_016047_1_1_12"/>
<reference evidence="9 10" key="1">
    <citation type="submission" date="2011-11" db="EMBL/GenBank/DDBJ databases">
        <title>Complete sequence of Spirochaeta sp. grapes.</title>
        <authorList>
            <consortium name="US DOE Joint Genome Institute"/>
            <person name="Lucas S."/>
            <person name="Han J."/>
            <person name="Lapidus A."/>
            <person name="Cheng J.-F."/>
            <person name="Goodwin L."/>
            <person name="Pitluck S."/>
            <person name="Peters L."/>
            <person name="Ovchinnikova G."/>
            <person name="Munk A.C."/>
            <person name="Detter J.C."/>
            <person name="Han C."/>
            <person name="Tapia R."/>
            <person name="Land M."/>
            <person name="Hauser L."/>
            <person name="Kyrpides N."/>
            <person name="Ivanova N."/>
            <person name="Pagani I."/>
            <person name="Ritalahtilisa K."/>
            <person name="Loeffler F."/>
            <person name="Woyke T."/>
        </authorList>
    </citation>
    <scope>NUCLEOTIDE SEQUENCE [LARGE SCALE GENOMIC DNA]</scope>
    <source>
        <strain evidence="10">ATCC BAA-1885 / DSM 22778 / Grapes</strain>
    </source>
</reference>
<accession>G8QRE4</accession>
<keyword evidence="5 7" id="KW-1133">Transmembrane helix</keyword>
<organism evidence="9 10">
    <name type="scientific">Sphaerochaeta pleomorpha (strain ATCC BAA-1885 / DSM 22778 / Grapes)</name>
    <dbReference type="NCBI Taxonomy" id="158190"/>
    <lineage>
        <taxon>Bacteria</taxon>
        <taxon>Pseudomonadati</taxon>
        <taxon>Spirochaetota</taxon>
        <taxon>Spirochaetia</taxon>
        <taxon>Spirochaetales</taxon>
        <taxon>Sphaerochaetaceae</taxon>
        <taxon>Sphaerochaeta</taxon>
    </lineage>
</organism>
<dbReference type="Pfam" id="PF00528">
    <property type="entry name" value="BPD_transp_1"/>
    <property type="match status" value="1"/>
</dbReference>
<dbReference type="InterPro" id="IPR035906">
    <property type="entry name" value="MetI-like_sf"/>
</dbReference>